<dbReference type="RefSeq" id="WP_161036259.1">
    <property type="nucleotide sequence ID" value="NZ_WWCL01000004.1"/>
</dbReference>
<accession>A0A845I3G7</accession>
<keyword evidence="2" id="KW-1185">Reference proteome</keyword>
<evidence type="ECO:0000313" key="2">
    <source>
        <dbReference type="Proteomes" id="UP000444316"/>
    </source>
</evidence>
<dbReference type="Proteomes" id="UP000444316">
    <property type="component" value="Unassembled WGS sequence"/>
</dbReference>
<sequence length="65" mass="7202">MSPKIAQFVKALDTLTPQERSELFTFINNREKATPNGRIILNEELRKAQTINFAPGPGACPTCGR</sequence>
<organism evidence="1 2">
    <name type="scientific">Duganella fentianensis</name>
    <dbReference type="NCBI Taxonomy" id="2692177"/>
    <lineage>
        <taxon>Bacteria</taxon>
        <taxon>Pseudomonadati</taxon>
        <taxon>Pseudomonadota</taxon>
        <taxon>Betaproteobacteria</taxon>
        <taxon>Burkholderiales</taxon>
        <taxon>Oxalobacteraceae</taxon>
        <taxon>Telluria group</taxon>
        <taxon>Duganella</taxon>
    </lineage>
</organism>
<reference evidence="1" key="1">
    <citation type="submission" date="2019-12" db="EMBL/GenBank/DDBJ databases">
        <title>Novel species isolated from a subtropical stream in China.</title>
        <authorList>
            <person name="Lu H."/>
        </authorList>
    </citation>
    <scope>NUCLEOTIDE SEQUENCE [LARGE SCALE GENOMIC DNA]</scope>
    <source>
        <strain evidence="1">FT93W</strain>
    </source>
</reference>
<dbReference type="AlphaFoldDB" id="A0A845I3G7"/>
<comment type="caution">
    <text evidence="1">The sequence shown here is derived from an EMBL/GenBank/DDBJ whole genome shotgun (WGS) entry which is preliminary data.</text>
</comment>
<evidence type="ECO:0000313" key="1">
    <source>
        <dbReference type="EMBL" id="MYN46767.1"/>
    </source>
</evidence>
<protein>
    <submittedName>
        <fullName evidence="1">Uncharacterized protein</fullName>
    </submittedName>
</protein>
<gene>
    <name evidence="1" type="ORF">GTP23_17125</name>
</gene>
<proteinExistence type="predicted"/>
<dbReference type="EMBL" id="WWCL01000004">
    <property type="protein sequence ID" value="MYN46767.1"/>
    <property type="molecule type" value="Genomic_DNA"/>
</dbReference>
<name>A0A845I3G7_9BURK</name>